<reference evidence="2" key="1">
    <citation type="journal article" date="2021" name="bioRxiv">
        <title>Unraveling nitrogen, sulfur and carbon metabolic pathways and microbial community transcriptional responses to substrate deprivation and toxicity stresses in a bioreactor mimicking anoxic brackish coastal sediment conditions.</title>
        <authorList>
            <person name="Martins P.D."/>
            <person name="Echeveste M.J."/>
            <person name="Arshad A."/>
            <person name="Kurth J."/>
            <person name="Ouboter H."/>
            <person name="Jetten M.S.M."/>
            <person name="Welte C.U."/>
        </authorList>
    </citation>
    <scope>NUCLEOTIDE SEQUENCE</scope>
    <source>
        <strain evidence="2">MAG_39</strain>
    </source>
</reference>
<gene>
    <name evidence="2" type="ORF">K8I29_05200</name>
</gene>
<proteinExistence type="predicted"/>
<feature type="chain" id="PRO_5037234337" evidence="1">
    <location>
        <begin position="28"/>
        <end position="576"/>
    </location>
</feature>
<dbReference type="EMBL" id="JAIOIV010000038">
    <property type="protein sequence ID" value="MBZ0155599.1"/>
    <property type="molecule type" value="Genomic_DNA"/>
</dbReference>
<dbReference type="AlphaFoldDB" id="A0A953LZH8"/>
<evidence type="ECO:0000313" key="2">
    <source>
        <dbReference type="EMBL" id="MBZ0155599.1"/>
    </source>
</evidence>
<dbReference type="Proteomes" id="UP000705867">
    <property type="component" value="Unassembled WGS sequence"/>
</dbReference>
<accession>A0A953LZH8</accession>
<comment type="caution">
    <text evidence="2">The sequence shown here is derived from an EMBL/GenBank/DDBJ whole genome shotgun (WGS) entry which is preliminary data.</text>
</comment>
<protein>
    <submittedName>
        <fullName evidence="2">VCBS repeat-containing protein</fullName>
    </submittedName>
</protein>
<keyword evidence="1" id="KW-0732">Signal</keyword>
<name>A0A953LZH8_9BACT</name>
<sequence>MNERSTRAIFCLLCLAFLAAAPLAAGAQDPPQKNPPGSASPLTELKEETLSYFTPQTGKVLSVEGTSVVLEVSSPHALRPGVRLLAFKEGASFIHPVTRESLGKIEVPVGSVEITGSDGKGAKGIIVSGKPGDFVSARVKLPGTGIKVLFSQGTVEWTLGDAYYQLLKESGRFELIDTGMGADAADIPKLAAEAKAKGAEVLLVLESEEAPSHTVLKQKLFWAGDAKQFAEKKTAVDTSRMKELRFKAGLFGLRDGEALLSFPLPSRANRLAVSDLDGDGSPEILLVTGSTVRAYRPGVDLKMTDEFTIPDAEEVLWIDTIDSNRNGKDEILLTTMQGGSVTAGVYEIREAHLTPLWKAKDSFIRKAGHEVLIQQFSRDAGYEGAISSLVYDGGAYKKGEGLQLPSVLNIFDFQILHSPDGKRAILSWDEKGYLNLYNEKGIRLWRSSDDYGGFSTSFKKEAPTVMVDRGSWSVKDRLTLKDGEVLVPKRIPLARMSRSLGYSSSEIKSLWWNGVSVEERPFIEKASGEILDYSIMGDRIVVLSKVPFYKKAAGLIKGESPFGSRVVLHVFSLKGR</sequence>
<evidence type="ECO:0000256" key="1">
    <source>
        <dbReference type="SAM" id="SignalP"/>
    </source>
</evidence>
<reference evidence="2" key="2">
    <citation type="submission" date="2021-08" db="EMBL/GenBank/DDBJ databases">
        <authorList>
            <person name="Dalcin Martins P."/>
        </authorList>
    </citation>
    <scope>NUCLEOTIDE SEQUENCE</scope>
    <source>
        <strain evidence="2">MAG_39</strain>
    </source>
</reference>
<evidence type="ECO:0000313" key="3">
    <source>
        <dbReference type="Proteomes" id="UP000705867"/>
    </source>
</evidence>
<organism evidence="2 3">
    <name type="scientific">Candidatus Nitrobium versatile</name>
    <dbReference type="NCBI Taxonomy" id="2884831"/>
    <lineage>
        <taxon>Bacteria</taxon>
        <taxon>Pseudomonadati</taxon>
        <taxon>Nitrospirota</taxon>
        <taxon>Nitrospiria</taxon>
        <taxon>Nitrospirales</taxon>
        <taxon>Nitrospiraceae</taxon>
        <taxon>Candidatus Nitrobium</taxon>
    </lineage>
</organism>
<feature type="signal peptide" evidence="1">
    <location>
        <begin position="1"/>
        <end position="27"/>
    </location>
</feature>